<protein>
    <submittedName>
        <fullName evidence="2">Helix-turn-helix domain-containing protein</fullName>
    </submittedName>
</protein>
<dbReference type="InterPro" id="IPR009061">
    <property type="entry name" value="DNA-bd_dom_put_sf"/>
</dbReference>
<organism evidence="2">
    <name type="scientific">Lysobacter firmicutimachus</name>
    <dbReference type="NCBI Taxonomy" id="1792846"/>
    <lineage>
        <taxon>Bacteria</taxon>
        <taxon>Pseudomonadati</taxon>
        <taxon>Pseudomonadota</taxon>
        <taxon>Gammaproteobacteria</taxon>
        <taxon>Lysobacterales</taxon>
        <taxon>Lysobacteraceae</taxon>
        <taxon>Lysobacter</taxon>
    </lineage>
</organism>
<dbReference type="InterPro" id="IPR041657">
    <property type="entry name" value="HTH_17"/>
</dbReference>
<name>A0AAU8N026_9GAMM</name>
<sequence length="82" mass="9255">MKTKVQPGAEPDAVEPLDRMKVEQAAKYLGLAEQTLSNMRIQGRGPRYLKLGSRVFYTRADLDQYLRASIVETKDSRQKVAA</sequence>
<dbReference type="EMBL" id="CP159925">
    <property type="protein sequence ID" value="XCO76828.1"/>
    <property type="molecule type" value="Genomic_DNA"/>
</dbReference>
<feature type="domain" description="Helix-turn-helix" evidence="1">
    <location>
        <begin position="20"/>
        <end position="68"/>
    </location>
</feature>
<gene>
    <name evidence="2" type="ORF">ABU614_08595</name>
</gene>
<accession>A0AAU8N026</accession>
<proteinExistence type="predicted"/>
<reference evidence="2" key="1">
    <citation type="submission" date="2024-06" db="EMBL/GenBank/DDBJ databases">
        <authorList>
            <person name="Li S."/>
        </authorList>
    </citation>
    <scope>NUCLEOTIDE SEQUENCE</scope>
    <source>
        <strain evidence="2">SR10</strain>
    </source>
</reference>
<evidence type="ECO:0000313" key="2">
    <source>
        <dbReference type="EMBL" id="XCO76828.1"/>
    </source>
</evidence>
<dbReference type="Pfam" id="PF12728">
    <property type="entry name" value="HTH_17"/>
    <property type="match status" value="1"/>
</dbReference>
<dbReference type="AlphaFoldDB" id="A0AAU8N026"/>
<evidence type="ECO:0000259" key="1">
    <source>
        <dbReference type="Pfam" id="PF12728"/>
    </source>
</evidence>
<dbReference type="SUPFAM" id="SSF46955">
    <property type="entry name" value="Putative DNA-binding domain"/>
    <property type="match status" value="1"/>
</dbReference>
<dbReference type="RefSeq" id="WP_363800067.1">
    <property type="nucleotide sequence ID" value="NZ_CP159925.1"/>
</dbReference>